<evidence type="ECO:0000256" key="9">
    <source>
        <dbReference type="ARBA" id="ARBA00023075"/>
    </source>
</evidence>
<keyword evidence="5" id="KW-0274">FAD</keyword>
<feature type="domain" description="2Fe-2S ferredoxin-type" evidence="13">
    <location>
        <begin position="366"/>
        <end position="451"/>
    </location>
</feature>
<name>A0A6G9QLH0_9GAMM</name>
<keyword evidence="9" id="KW-0830">Ubiquinone</keyword>
<gene>
    <name evidence="15" type="ORF">HBH39_13515</name>
</gene>
<dbReference type="InterPro" id="IPR039261">
    <property type="entry name" value="FNR_nucleotide-bd"/>
</dbReference>
<dbReference type="EMBL" id="CP050313">
    <property type="protein sequence ID" value="QIR15386.1"/>
    <property type="molecule type" value="Genomic_DNA"/>
</dbReference>
<dbReference type="KEGG" id="saes:HBH39_13515"/>
<dbReference type="CDD" id="cd00207">
    <property type="entry name" value="fer2"/>
    <property type="match status" value="1"/>
</dbReference>
<comment type="cofactor">
    <cofactor evidence="1">
        <name>FAD</name>
        <dbReference type="ChEBI" id="CHEBI:57692"/>
    </cofactor>
</comment>
<dbReference type="SUPFAM" id="SSF54292">
    <property type="entry name" value="2Fe-2S ferredoxin-like"/>
    <property type="match status" value="1"/>
</dbReference>
<evidence type="ECO:0000313" key="15">
    <source>
        <dbReference type="EMBL" id="QIR15386.1"/>
    </source>
</evidence>
<dbReference type="SUPFAM" id="SSF63380">
    <property type="entry name" value="Riboflavin synthase domain-like"/>
    <property type="match status" value="1"/>
</dbReference>
<dbReference type="InterPro" id="IPR017938">
    <property type="entry name" value="Riboflavin_synthase-like_b-brl"/>
</dbReference>
<keyword evidence="7" id="KW-0408">Iron</keyword>
<dbReference type="PROSITE" id="PS00197">
    <property type="entry name" value="2FE2S_FER_1"/>
    <property type="match status" value="1"/>
</dbReference>
<evidence type="ECO:0000256" key="6">
    <source>
        <dbReference type="ARBA" id="ARBA00023002"/>
    </source>
</evidence>
<keyword evidence="6" id="KW-0560">Oxidoreductase</keyword>
<protein>
    <submittedName>
        <fullName evidence="15">Hybrid-cluster NAD(P)-dependent oxidoreductase</fullName>
    </submittedName>
</protein>
<dbReference type="Pfam" id="PF00111">
    <property type="entry name" value="Fer2"/>
    <property type="match status" value="1"/>
</dbReference>
<dbReference type="InterPro" id="IPR012675">
    <property type="entry name" value="Beta-grasp_dom_sf"/>
</dbReference>
<evidence type="ECO:0000256" key="2">
    <source>
        <dbReference type="ARBA" id="ARBA00022630"/>
    </source>
</evidence>
<evidence type="ECO:0000256" key="12">
    <source>
        <dbReference type="SAM" id="MobiDB-lite"/>
    </source>
</evidence>
<evidence type="ECO:0000256" key="4">
    <source>
        <dbReference type="ARBA" id="ARBA00022723"/>
    </source>
</evidence>
<comment type="cofactor">
    <cofactor evidence="10">
        <name>[2Fe-2S] cluster</name>
        <dbReference type="ChEBI" id="CHEBI:190135"/>
    </cofactor>
</comment>
<evidence type="ECO:0000313" key="16">
    <source>
        <dbReference type="Proteomes" id="UP000502608"/>
    </source>
</evidence>
<keyword evidence="16" id="KW-1185">Reference proteome</keyword>
<dbReference type="InterPro" id="IPR017927">
    <property type="entry name" value="FAD-bd_FR_type"/>
</dbReference>
<evidence type="ECO:0000256" key="5">
    <source>
        <dbReference type="ARBA" id="ARBA00022827"/>
    </source>
</evidence>
<dbReference type="GO" id="GO:0046872">
    <property type="term" value="F:metal ion binding"/>
    <property type="evidence" value="ECO:0007669"/>
    <property type="project" value="UniProtKB-KW"/>
</dbReference>
<dbReference type="PANTHER" id="PTHR47354:SF6">
    <property type="entry name" value="NADH OXIDOREDUCTASE HCR"/>
    <property type="match status" value="1"/>
</dbReference>
<dbReference type="InterPro" id="IPR001433">
    <property type="entry name" value="OxRdtase_FAD/NAD-bd"/>
</dbReference>
<feature type="compositionally biased region" description="Low complexity" evidence="12">
    <location>
        <begin position="1"/>
        <end position="15"/>
    </location>
</feature>
<dbReference type="InterPro" id="IPR006058">
    <property type="entry name" value="2Fe2S_fd_BS"/>
</dbReference>
<dbReference type="Pfam" id="PF00175">
    <property type="entry name" value="NAD_binding_1"/>
    <property type="match status" value="1"/>
</dbReference>
<feature type="compositionally biased region" description="Basic and acidic residues" evidence="12">
    <location>
        <begin position="16"/>
        <end position="26"/>
    </location>
</feature>
<dbReference type="PROSITE" id="PS51384">
    <property type="entry name" value="FAD_FR"/>
    <property type="match status" value="1"/>
</dbReference>
<dbReference type="Pfam" id="PF00970">
    <property type="entry name" value="FAD_binding_6"/>
    <property type="match status" value="1"/>
</dbReference>
<dbReference type="Proteomes" id="UP000502608">
    <property type="component" value="Chromosome"/>
</dbReference>
<keyword evidence="2" id="KW-0285">Flavoprotein</keyword>
<evidence type="ECO:0000259" key="13">
    <source>
        <dbReference type="PROSITE" id="PS51085"/>
    </source>
</evidence>
<keyword evidence="4" id="KW-0479">Metal-binding</keyword>
<dbReference type="Gene3D" id="2.40.30.10">
    <property type="entry name" value="Translation factors"/>
    <property type="match status" value="1"/>
</dbReference>
<dbReference type="PANTHER" id="PTHR47354">
    <property type="entry name" value="NADH OXIDOREDUCTASE HCR"/>
    <property type="match status" value="1"/>
</dbReference>
<sequence>MTRSGFSFSAALSSAHAKDKPEKSQDSVKQASSPPKAAFSFSGALSAAQADSKLKTAAKPVGFSFSAALSAIDDEAKESDVQVEDTPKATTLSNANILAAQSWQRGEVQLKCVEKSHETHDVISFRFQGVEPVKFNFKPGQFITFKLNIDGKPVYRSYTIASSPSRPYSLTVTIKQIEGGLVSNYLAQQLNVDDQVTVTGPDGAFNLVDIQADKYLFLSAGSGITPMHSMSRWLCDTQVGSDIAFVHSARSVNDIIFADSVGSMAQRSESFSLSYILESDEKLTSIQQANKQAQYILGRLDIDKLTKLVVDYQTRTVFICGPEPYMAAVKAMLEQANFDMNNFYQESFGAVPNVSVNTASNQAASQSFILNIADQDIPLSSEQTLLEGIESAALPIIAACRSGVCGACKCKVTKGTTQSSSSMTLTEQEIAEGYVLACSTRLTSNASLSLF</sequence>
<dbReference type="InterPro" id="IPR050415">
    <property type="entry name" value="MRET"/>
</dbReference>
<reference evidence="15 16" key="1">
    <citation type="submission" date="2020-03" db="EMBL/GenBank/DDBJ databases">
        <title>Complete genome sequence of Shewanella sp.</title>
        <authorList>
            <person name="Kim Y.-S."/>
            <person name="Kim S.-J."/>
            <person name="Jung H.-K."/>
            <person name="Kim K.-H."/>
        </authorList>
    </citation>
    <scope>NUCLEOTIDE SEQUENCE [LARGE SCALE GENOMIC DNA]</scope>
    <source>
        <strain evidence="15 16">PN3F2</strain>
    </source>
</reference>
<dbReference type="Gene3D" id="3.40.50.80">
    <property type="entry name" value="Nucleotide-binding domain of ferredoxin-NADP reductase (FNR) module"/>
    <property type="match status" value="1"/>
</dbReference>
<dbReference type="InterPro" id="IPR008333">
    <property type="entry name" value="Cbr1-like_FAD-bd_dom"/>
</dbReference>
<evidence type="ECO:0000256" key="10">
    <source>
        <dbReference type="ARBA" id="ARBA00034078"/>
    </source>
</evidence>
<dbReference type="PRINTS" id="PR00410">
    <property type="entry name" value="PHEHYDRXLASE"/>
</dbReference>
<evidence type="ECO:0000256" key="1">
    <source>
        <dbReference type="ARBA" id="ARBA00001974"/>
    </source>
</evidence>
<proteinExistence type="inferred from homology"/>
<dbReference type="CDD" id="cd06215">
    <property type="entry name" value="FNR_iron_sulfur_binding_1"/>
    <property type="match status" value="1"/>
</dbReference>
<evidence type="ECO:0000256" key="11">
    <source>
        <dbReference type="ARBA" id="ARBA00061434"/>
    </source>
</evidence>
<evidence type="ECO:0000256" key="7">
    <source>
        <dbReference type="ARBA" id="ARBA00023004"/>
    </source>
</evidence>
<organism evidence="15 16">
    <name type="scientific">Shewanella aestuarii</name>
    <dbReference type="NCBI Taxonomy" id="1028752"/>
    <lineage>
        <taxon>Bacteria</taxon>
        <taxon>Pseudomonadati</taxon>
        <taxon>Pseudomonadota</taxon>
        <taxon>Gammaproteobacteria</taxon>
        <taxon>Alteromonadales</taxon>
        <taxon>Shewanellaceae</taxon>
        <taxon>Shewanella</taxon>
    </lineage>
</organism>
<dbReference type="PROSITE" id="PS51085">
    <property type="entry name" value="2FE2S_FER_2"/>
    <property type="match status" value="1"/>
</dbReference>
<comment type="similarity">
    <text evidence="11">In the N-terminal section; belongs to the FAD-binding oxidoreductase type 6 family.</text>
</comment>
<evidence type="ECO:0000256" key="3">
    <source>
        <dbReference type="ARBA" id="ARBA00022714"/>
    </source>
</evidence>
<dbReference type="Gene3D" id="3.10.20.30">
    <property type="match status" value="1"/>
</dbReference>
<dbReference type="GO" id="GO:0016491">
    <property type="term" value="F:oxidoreductase activity"/>
    <property type="evidence" value="ECO:0007669"/>
    <property type="project" value="UniProtKB-KW"/>
</dbReference>
<keyword evidence="3" id="KW-0001">2Fe-2S</keyword>
<dbReference type="GO" id="GO:0051537">
    <property type="term" value="F:2 iron, 2 sulfur cluster binding"/>
    <property type="evidence" value="ECO:0007669"/>
    <property type="project" value="UniProtKB-KW"/>
</dbReference>
<dbReference type="InterPro" id="IPR036010">
    <property type="entry name" value="2Fe-2S_ferredoxin-like_sf"/>
</dbReference>
<evidence type="ECO:0000259" key="14">
    <source>
        <dbReference type="PROSITE" id="PS51384"/>
    </source>
</evidence>
<feature type="domain" description="FAD-binding FR-type" evidence="14">
    <location>
        <begin position="105"/>
        <end position="208"/>
    </location>
</feature>
<evidence type="ECO:0000256" key="8">
    <source>
        <dbReference type="ARBA" id="ARBA00023014"/>
    </source>
</evidence>
<accession>A0A6G9QLH0</accession>
<feature type="region of interest" description="Disordered" evidence="12">
    <location>
        <begin position="1"/>
        <end position="38"/>
    </location>
</feature>
<dbReference type="InterPro" id="IPR001041">
    <property type="entry name" value="2Fe-2S_ferredoxin-type"/>
</dbReference>
<dbReference type="AlphaFoldDB" id="A0A6G9QLH0"/>
<keyword evidence="8" id="KW-0411">Iron-sulfur</keyword>
<dbReference type="RefSeq" id="WP_167679122.1">
    <property type="nucleotide sequence ID" value="NZ_CP050313.1"/>
</dbReference>
<dbReference type="SUPFAM" id="SSF52343">
    <property type="entry name" value="Ferredoxin reductase-like, C-terminal NADP-linked domain"/>
    <property type="match status" value="1"/>
</dbReference>